<dbReference type="Proteomes" id="UP000662373">
    <property type="component" value="Unassembled WGS sequence"/>
</dbReference>
<accession>A0A934KLI4</accession>
<protein>
    <submittedName>
        <fullName evidence="2">Uncharacterized protein</fullName>
    </submittedName>
</protein>
<evidence type="ECO:0000313" key="2">
    <source>
        <dbReference type="EMBL" id="MBJ7879964.1"/>
    </source>
</evidence>
<evidence type="ECO:0000256" key="1">
    <source>
        <dbReference type="SAM" id="MobiDB-lite"/>
    </source>
</evidence>
<proteinExistence type="predicted"/>
<feature type="region of interest" description="Disordered" evidence="1">
    <location>
        <begin position="146"/>
        <end position="167"/>
    </location>
</feature>
<keyword evidence="3" id="KW-1185">Reference proteome</keyword>
<dbReference type="AlphaFoldDB" id="A0A934KLI4"/>
<comment type="caution">
    <text evidence="2">The sequence shown here is derived from an EMBL/GenBank/DDBJ whole genome shotgun (WGS) entry which is preliminary data.</text>
</comment>
<name>A0A934KLI4_9FLAO</name>
<dbReference type="EMBL" id="JAEHJZ010000007">
    <property type="protein sequence ID" value="MBJ7879964.1"/>
    <property type="molecule type" value="Genomic_DNA"/>
</dbReference>
<evidence type="ECO:0000313" key="3">
    <source>
        <dbReference type="Proteomes" id="UP000662373"/>
    </source>
</evidence>
<dbReference type="RefSeq" id="WP_199597548.1">
    <property type="nucleotide sequence ID" value="NZ_JAEHJZ010000007.1"/>
</dbReference>
<reference evidence="2 3" key="1">
    <citation type="submission" date="2020-09" db="EMBL/GenBank/DDBJ databases">
        <title>Draft genome of Gelidibacter salicanalis PAMC21136.</title>
        <authorList>
            <person name="Park H."/>
        </authorList>
    </citation>
    <scope>NUCLEOTIDE SEQUENCE [LARGE SCALE GENOMIC DNA]</scope>
    <source>
        <strain evidence="2 3">PAMC21136</strain>
    </source>
</reference>
<gene>
    <name evidence="2" type="ORF">JEM65_04735</name>
</gene>
<organism evidence="2 3">
    <name type="scientific">Gelidibacter salicanalis</name>
    <dbReference type="NCBI Taxonomy" id="291193"/>
    <lineage>
        <taxon>Bacteria</taxon>
        <taxon>Pseudomonadati</taxon>
        <taxon>Bacteroidota</taxon>
        <taxon>Flavobacteriia</taxon>
        <taxon>Flavobacteriales</taxon>
        <taxon>Flavobacteriaceae</taxon>
        <taxon>Gelidibacter</taxon>
    </lineage>
</organism>
<sequence>MKNFLLLILGILIGALISFFYFSKPDADLTITPPKGLITPEQAKILDEAYNPRYKLISDSIVTMQGGDNRSSWYALGQVRDYLIYAENQAKELGYTMNGVRIYLGAHPNHNGKAGNTTMFFIPTGIPHTADASMFNFSLQEDGGDIPDAEGLNMGTDGRPPSASYPQ</sequence>